<evidence type="ECO:0000313" key="3">
    <source>
        <dbReference type="Proteomes" id="UP000192368"/>
    </source>
</evidence>
<feature type="domain" description="DhaL" evidence="1">
    <location>
        <begin position="9"/>
        <end position="201"/>
    </location>
</feature>
<dbReference type="Proteomes" id="UP000192368">
    <property type="component" value="Unassembled WGS sequence"/>
</dbReference>
<dbReference type="Pfam" id="PF02734">
    <property type="entry name" value="Dak2"/>
    <property type="match status" value="1"/>
</dbReference>
<dbReference type="PANTHER" id="PTHR33434">
    <property type="entry name" value="DEGV DOMAIN-CONTAINING PROTEIN DR_1986-RELATED"/>
    <property type="match status" value="1"/>
</dbReference>
<dbReference type="InterPro" id="IPR036117">
    <property type="entry name" value="DhaL_dom_sf"/>
</dbReference>
<dbReference type="InterPro" id="IPR033470">
    <property type="entry name" value="FakA-like_C"/>
</dbReference>
<dbReference type="SUPFAM" id="SSF101473">
    <property type="entry name" value="DhaL-like"/>
    <property type="match status" value="1"/>
</dbReference>
<organism evidence="2 3">
    <name type="scientific">Peptoniphilus asaccharolyticus DSM 20463</name>
    <dbReference type="NCBI Taxonomy" id="573058"/>
    <lineage>
        <taxon>Bacteria</taxon>
        <taxon>Bacillati</taxon>
        <taxon>Bacillota</taxon>
        <taxon>Tissierellia</taxon>
        <taxon>Tissierellales</taxon>
        <taxon>Peptoniphilaceae</taxon>
        <taxon>Peptoniphilus</taxon>
    </lineage>
</organism>
<dbReference type="SMART" id="SM01120">
    <property type="entry name" value="Dak2"/>
    <property type="match status" value="1"/>
</dbReference>
<dbReference type="OrthoDB" id="9760324at2"/>
<gene>
    <name evidence="2" type="ORF">SAMN00017477_0420</name>
</gene>
<reference evidence="3" key="1">
    <citation type="submission" date="2017-04" db="EMBL/GenBank/DDBJ databases">
        <authorList>
            <person name="Varghese N."/>
            <person name="Submissions S."/>
        </authorList>
    </citation>
    <scope>NUCLEOTIDE SEQUENCE [LARGE SCALE GENOMIC DNA]</scope>
    <source>
        <strain evidence="3">DSM 20463</strain>
    </source>
</reference>
<dbReference type="PROSITE" id="PS51480">
    <property type="entry name" value="DHAL"/>
    <property type="match status" value="1"/>
</dbReference>
<dbReference type="InterPro" id="IPR019986">
    <property type="entry name" value="YloV-like"/>
</dbReference>
<dbReference type="InterPro" id="IPR050270">
    <property type="entry name" value="DegV_domain_contain"/>
</dbReference>
<dbReference type="Pfam" id="PF13684">
    <property type="entry name" value="FakA-like_C"/>
    <property type="match status" value="1"/>
</dbReference>
<sequence>MKIQSLNGELMSRAINGAVNYLVLNKEEVNSLNVFPVPDGDTGTNMSLTSKSALKQVQAVEDLTAYNVSKAAARGSLMGARGNSGVILSQFLRGFSEGCEGKDELNVQELAQALKKASETTYNAVMKPTEGTILTVGRELSDFAIKNFRKYDDILEFLKDVIEAANISLSKTPEKLQVLKEAGVVDAGGKGLCVLMEGAYKALMGEEIVSEDDEVLNKKKQKEVHLGKADESIEFGYCTEFIINTEYEDLEAFKAKLSPLGDCLLVVGGSGSGLIKVHVHTNNPGKALQYGIELGDLQDIKIDNMRFQHEEVLFSKEEVASTKSEVPVEEKEYSIVAVSMGSGLSELFKSLGVDKIVEGGQTMNPSTEDFVNAANQVAGRNVIIVPNNSNIILAAEQAANISEKNIVVIPSKTIPQGIASILSFRGDLTPDENKDIMTNAMEEVISAQVTYAVRDTNMNGKDIKVGDIIGLSGKNIVASGQYIESVTKDLIAELFDEEHSIITLYAGEDVEDEKAEELVEQLEEIYEDCEIELVRGEQPIYYYLISLE</sequence>
<dbReference type="InterPro" id="IPR004007">
    <property type="entry name" value="DhaL_dom"/>
</dbReference>
<accession>A0A1W1UM81</accession>
<dbReference type="Pfam" id="PF21645">
    <property type="entry name" value="FakA-like_M"/>
    <property type="match status" value="1"/>
</dbReference>
<protein>
    <recommendedName>
        <fullName evidence="1">DhaL domain-containing protein</fullName>
    </recommendedName>
</protein>
<dbReference type="GO" id="GO:0006071">
    <property type="term" value="P:glycerol metabolic process"/>
    <property type="evidence" value="ECO:0007669"/>
    <property type="project" value="InterPro"/>
</dbReference>
<evidence type="ECO:0000313" key="2">
    <source>
        <dbReference type="EMBL" id="SMB82187.1"/>
    </source>
</evidence>
<evidence type="ECO:0000259" key="1">
    <source>
        <dbReference type="PROSITE" id="PS51480"/>
    </source>
</evidence>
<proteinExistence type="predicted"/>
<dbReference type="PANTHER" id="PTHR33434:SF4">
    <property type="entry name" value="PHOSPHATASE PROTEIN"/>
    <property type="match status" value="1"/>
</dbReference>
<dbReference type="Gene3D" id="1.25.40.340">
    <property type="match status" value="1"/>
</dbReference>
<dbReference type="EMBL" id="FWWR01000009">
    <property type="protein sequence ID" value="SMB82187.1"/>
    <property type="molecule type" value="Genomic_DNA"/>
</dbReference>
<dbReference type="SMART" id="SM01121">
    <property type="entry name" value="Dak1_2"/>
    <property type="match status" value="1"/>
</dbReference>
<dbReference type="AlphaFoldDB" id="A0A1W1UM81"/>
<keyword evidence="3" id="KW-1185">Reference proteome</keyword>
<dbReference type="RefSeq" id="WP_084230101.1">
    <property type="nucleotide sequence ID" value="NZ_FWWR01000009.1"/>
</dbReference>
<dbReference type="GO" id="GO:0004371">
    <property type="term" value="F:glycerone kinase activity"/>
    <property type="evidence" value="ECO:0007669"/>
    <property type="project" value="InterPro"/>
</dbReference>
<dbReference type="STRING" id="573058.SAMN00017477_0420"/>
<name>A0A1W1UM81_PEPAS</name>
<dbReference type="InterPro" id="IPR048394">
    <property type="entry name" value="FakA-like_M"/>
</dbReference>
<dbReference type="NCBIfam" id="TIGR03599">
    <property type="entry name" value="YloV"/>
    <property type="match status" value="1"/>
</dbReference>